<gene>
    <name evidence="1" type="ORF">ACFSM0_16550</name>
</gene>
<proteinExistence type="predicted"/>
<dbReference type="Proteomes" id="UP001597413">
    <property type="component" value="Unassembled WGS sequence"/>
</dbReference>
<protein>
    <submittedName>
        <fullName evidence="1">Uncharacterized protein</fullName>
    </submittedName>
</protein>
<accession>A0ABW5ADW5</accession>
<comment type="caution">
    <text evidence="1">The sequence shown here is derived from an EMBL/GenBank/DDBJ whole genome shotgun (WGS) entry which is preliminary data.</text>
</comment>
<organism evidence="1 2">
    <name type="scientific">Rhodobacter lacus</name>
    <dbReference type="NCBI Taxonomy" id="1641972"/>
    <lineage>
        <taxon>Bacteria</taxon>
        <taxon>Pseudomonadati</taxon>
        <taxon>Pseudomonadota</taxon>
        <taxon>Alphaproteobacteria</taxon>
        <taxon>Rhodobacterales</taxon>
        <taxon>Rhodobacter group</taxon>
        <taxon>Rhodobacter</taxon>
    </lineage>
</organism>
<keyword evidence="2" id="KW-1185">Reference proteome</keyword>
<evidence type="ECO:0000313" key="2">
    <source>
        <dbReference type="Proteomes" id="UP001597413"/>
    </source>
</evidence>
<reference evidence="2" key="1">
    <citation type="journal article" date="2019" name="Int. J. Syst. Evol. Microbiol.">
        <title>The Global Catalogue of Microorganisms (GCM) 10K type strain sequencing project: providing services to taxonomists for standard genome sequencing and annotation.</title>
        <authorList>
            <consortium name="The Broad Institute Genomics Platform"/>
            <consortium name="The Broad Institute Genome Sequencing Center for Infectious Disease"/>
            <person name="Wu L."/>
            <person name="Ma J."/>
        </authorList>
    </citation>
    <scope>NUCLEOTIDE SEQUENCE [LARGE SCALE GENOMIC DNA]</scope>
    <source>
        <strain evidence="2">CCUG 55131</strain>
    </source>
</reference>
<evidence type="ECO:0000313" key="1">
    <source>
        <dbReference type="EMBL" id="MFD2175706.1"/>
    </source>
</evidence>
<dbReference type="EMBL" id="JBHUIX010000018">
    <property type="protein sequence ID" value="MFD2175706.1"/>
    <property type="molecule type" value="Genomic_DNA"/>
</dbReference>
<sequence>MAAAYAIHDNSATRPDLPPLWLRFPSAASRDAFAAHFPKSCHISDKGPDEARGVWRMPPRYGGTRATSLLASHNGLIFQPR</sequence>
<name>A0ABW5ADW5_9RHOB</name>
<dbReference type="RefSeq" id="WP_377393028.1">
    <property type="nucleotide sequence ID" value="NZ_JBHUIX010000018.1"/>
</dbReference>